<name>A0ABY7VX15_9BACT</name>
<gene>
    <name evidence="2" type="ORF">PQO03_05590</name>
</gene>
<dbReference type="InterPro" id="IPR052701">
    <property type="entry name" value="GAG_Ulvan_Degrading_Sulfatases"/>
</dbReference>
<dbReference type="Proteomes" id="UP001214250">
    <property type="component" value="Chromosome 1"/>
</dbReference>
<dbReference type="InterPro" id="IPR017850">
    <property type="entry name" value="Alkaline_phosphatase_core_sf"/>
</dbReference>
<dbReference type="PANTHER" id="PTHR43751">
    <property type="entry name" value="SULFATASE"/>
    <property type="match status" value="1"/>
</dbReference>
<dbReference type="PANTHER" id="PTHR43751:SF1">
    <property type="entry name" value="SULFATASE ATSG-RELATED"/>
    <property type="match status" value="1"/>
</dbReference>
<dbReference type="CDD" id="cd16027">
    <property type="entry name" value="SGSH"/>
    <property type="match status" value="1"/>
</dbReference>
<accession>A0ABY7VX15</accession>
<dbReference type="Gene3D" id="3.40.720.10">
    <property type="entry name" value="Alkaline Phosphatase, subunit A"/>
    <property type="match status" value="1"/>
</dbReference>
<dbReference type="EMBL" id="CP117811">
    <property type="protein sequence ID" value="WDE97422.1"/>
    <property type="molecule type" value="Genomic_DNA"/>
</dbReference>
<keyword evidence="3" id="KW-1185">Reference proteome</keyword>
<evidence type="ECO:0000259" key="1">
    <source>
        <dbReference type="Pfam" id="PF00884"/>
    </source>
</evidence>
<protein>
    <submittedName>
        <fullName evidence="2">Sulfatase</fullName>
    </submittedName>
</protein>
<dbReference type="Pfam" id="PF00884">
    <property type="entry name" value="Sulfatase"/>
    <property type="match status" value="1"/>
</dbReference>
<dbReference type="RefSeq" id="WP_274151787.1">
    <property type="nucleotide sequence ID" value="NZ_CP117811.1"/>
</dbReference>
<sequence length="446" mass="50403">MIKYIFIVLTILSHFALAAKKLNILIFLADDLSTFDVGCYGNKIVRTPAIDALATEGCRFEMAFTSTAMCTPARSMLYTGLYPHHNGAHMNHGSTNKGVKSFGQYFQPLGYKVVLAGKGHIQPESVFTMERKKETLADISEVINGADPFCLIIASHDPHTPHESGAFDAQAIPLPPYLPDTPEIRKSREGYYTDIELMDKAFASYLKVLDDSGKKDNTITIFLSDHGSSRLAKWTCYEIGLRVPMIIRWPKHIKAHTSQQAMINLIDILPTVYQAATEKKLDNIDGKSFLNCLTEQQNHHRDYIFGTHTNQGIMSGLPFPIRSVRDKRYKYIQNLNPEGISSNIMTHNQSFQAYGGGWMTSWAKIGETDDFWAQRHKLILKRPAEELYDLANDPWELNNLANDSKLDSIKNNLKIQLQTWMSQQNDTGMIAELSVKKRQKSTKKGH</sequence>
<organism evidence="2 3">
    <name type="scientific">Lentisphaera profundi</name>
    <dbReference type="NCBI Taxonomy" id="1658616"/>
    <lineage>
        <taxon>Bacteria</taxon>
        <taxon>Pseudomonadati</taxon>
        <taxon>Lentisphaerota</taxon>
        <taxon>Lentisphaeria</taxon>
        <taxon>Lentisphaerales</taxon>
        <taxon>Lentisphaeraceae</taxon>
        <taxon>Lentisphaera</taxon>
    </lineage>
</organism>
<proteinExistence type="predicted"/>
<dbReference type="InterPro" id="IPR000917">
    <property type="entry name" value="Sulfatase_N"/>
</dbReference>
<reference evidence="2 3" key="1">
    <citation type="submission" date="2023-02" db="EMBL/GenBank/DDBJ databases">
        <title>Genome sequence of Lentisphaera profundi SAORIC-696.</title>
        <authorList>
            <person name="Kim e."/>
            <person name="Cho J.-C."/>
            <person name="Choi A."/>
            <person name="Kang I."/>
        </authorList>
    </citation>
    <scope>NUCLEOTIDE SEQUENCE [LARGE SCALE GENOMIC DNA]</scope>
    <source>
        <strain evidence="2 3">SAORIC-696</strain>
    </source>
</reference>
<evidence type="ECO:0000313" key="2">
    <source>
        <dbReference type="EMBL" id="WDE97422.1"/>
    </source>
</evidence>
<evidence type="ECO:0000313" key="3">
    <source>
        <dbReference type="Proteomes" id="UP001214250"/>
    </source>
</evidence>
<dbReference type="SUPFAM" id="SSF53649">
    <property type="entry name" value="Alkaline phosphatase-like"/>
    <property type="match status" value="1"/>
</dbReference>
<feature type="domain" description="Sulfatase N-terminal" evidence="1">
    <location>
        <begin position="23"/>
        <end position="276"/>
    </location>
</feature>